<dbReference type="PROSITE" id="PS00041">
    <property type="entry name" value="HTH_ARAC_FAMILY_1"/>
    <property type="match status" value="1"/>
</dbReference>
<dbReference type="SMART" id="SM00342">
    <property type="entry name" value="HTH_ARAC"/>
    <property type="match status" value="1"/>
</dbReference>
<dbReference type="GO" id="GO:0000976">
    <property type="term" value="F:transcription cis-regulatory region binding"/>
    <property type="evidence" value="ECO:0007669"/>
    <property type="project" value="TreeGrafter"/>
</dbReference>
<dbReference type="Pfam" id="PF12833">
    <property type="entry name" value="HTH_18"/>
    <property type="match status" value="1"/>
</dbReference>
<feature type="domain" description="HTH araC/xylS-type" evidence="4">
    <location>
        <begin position="238"/>
        <end position="339"/>
    </location>
</feature>
<dbReference type="InterPro" id="IPR018060">
    <property type="entry name" value="HTH_AraC"/>
</dbReference>
<dbReference type="InterPro" id="IPR009057">
    <property type="entry name" value="Homeodomain-like_sf"/>
</dbReference>
<keyword evidence="2" id="KW-0238">DNA-binding</keyword>
<dbReference type="PANTHER" id="PTHR47894:SF1">
    <property type="entry name" value="HTH-TYPE TRANSCRIPTIONAL REGULATOR VQSM"/>
    <property type="match status" value="1"/>
</dbReference>
<dbReference type="GO" id="GO:0003700">
    <property type="term" value="F:DNA-binding transcription factor activity"/>
    <property type="evidence" value="ECO:0007669"/>
    <property type="project" value="InterPro"/>
</dbReference>
<keyword evidence="1" id="KW-0805">Transcription regulation</keyword>
<evidence type="ECO:0000259" key="4">
    <source>
        <dbReference type="PROSITE" id="PS01124"/>
    </source>
</evidence>
<evidence type="ECO:0000256" key="1">
    <source>
        <dbReference type="ARBA" id="ARBA00023015"/>
    </source>
</evidence>
<proteinExistence type="predicted"/>
<organism evidence="5 6">
    <name type="scientific">Dyella solisilvae</name>
    <dbReference type="NCBI Taxonomy" id="1920168"/>
    <lineage>
        <taxon>Bacteria</taxon>
        <taxon>Pseudomonadati</taxon>
        <taxon>Pseudomonadota</taxon>
        <taxon>Gammaproteobacteria</taxon>
        <taxon>Lysobacterales</taxon>
        <taxon>Rhodanobacteraceae</taxon>
        <taxon>Dyella</taxon>
    </lineage>
</organism>
<name>A0A370K300_9GAMM</name>
<comment type="caution">
    <text evidence="5">The sequence shown here is derived from an EMBL/GenBank/DDBJ whole genome shotgun (WGS) entry which is preliminary data.</text>
</comment>
<dbReference type="Proteomes" id="UP000254711">
    <property type="component" value="Unassembled WGS sequence"/>
</dbReference>
<sequence>MPRHRIEPDELAPEISPTMLVAVLEFAAECGVPSEQLTAGLGFNLEDLKRGGLLSSRQAWQLLRRALKLSGRPDFGLELGRRENLSHFGLPGSAMRTARTLGEATEVGIQYQRQTGALTDAWLEVDGTQAVLLCQSRLRDRALLPFVIEEAFASIFAVARQLVGPSFRLTAMEFAYPAPRYMARYREIFDCPMRFGAPENRCVFESHWLDVPLAEHAPATSLELRAQLERLSGRSGAAQIIAALEQVLSRTDHAAMSIEEAAVALCLSERTLRRRLAEAGATFKLVSDRVRANLARQLLQERGFTVTAASEHLGFSDARAFRRAFKRWLGQTPAQTRQGQGTPGY</sequence>
<accession>A0A370K300</accession>
<dbReference type="Pfam" id="PF12625">
    <property type="entry name" value="Arabinose_bd"/>
    <property type="match status" value="1"/>
</dbReference>
<dbReference type="GO" id="GO:0005829">
    <property type="term" value="C:cytosol"/>
    <property type="evidence" value="ECO:0007669"/>
    <property type="project" value="TreeGrafter"/>
</dbReference>
<keyword evidence="3" id="KW-0804">Transcription</keyword>
<evidence type="ECO:0000313" key="5">
    <source>
        <dbReference type="EMBL" id="RDI96817.1"/>
    </source>
</evidence>
<protein>
    <submittedName>
        <fullName evidence="5">AraC family transcriptional regulator</fullName>
    </submittedName>
</protein>
<keyword evidence="6" id="KW-1185">Reference proteome</keyword>
<dbReference type="InterPro" id="IPR032687">
    <property type="entry name" value="AraC-type_N"/>
</dbReference>
<reference evidence="5 6" key="1">
    <citation type="submission" date="2018-07" db="EMBL/GenBank/DDBJ databases">
        <title>Dyella solisilvae sp. nov., isolated from the pine and broad-leaved mixed forest soil.</title>
        <authorList>
            <person name="Gao Z."/>
            <person name="Qiu L."/>
        </authorList>
    </citation>
    <scope>NUCLEOTIDE SEQUENCE [LARGE SCALE GENOMIC DNA]</scope>
    <source>
        <strain evidence="5 6">DHG54</strain>
    </source>
</reference>
<dbReference type="AlphaFoldDB" id="A0A370K300"/>
<dbReference type="PANTHER" id="PTHR47894">
    <property type="entry name" value="HTH-TYPE TRANSCRIPTIONAL REGULATOR GADX"/>
    <property type="match status" value="1"/>
</dbReference>
<evidence type="ECO:0000313" key="6">
    <source>
        <dbReference type="Proteomes" id="UP000254711"/>
    </source>
</evidence>
<evidence type="ECO:0000256" key="2">
    <source>
        <dbReference type="ARBA" id="ARBA00023125"/>
    </source>
</evidence>
<evidence type="ECO:0000256" key="3">
    <source>
        <dbReference type="ARBA" id="ARBA00023163"/>
    </source>
</evidence>
<gene>
    <name evidence="5" type="ORF">DVT68_19890</name>
</gene>
<dbReference type="EMBL" id="QQSY01000011">
    <property type="protein sequence ID" value="RDI96817.1"/>
    <property type="molecule type" value="Genomic_DNA"/>
</dbReference>
<dbReference type="InterPro" id="IPR018062">
    <property type="entry name" value="HTH_AraC-typ_CS"/>
</dbReference>
<dbReference type="Gene3D" id="1.10.10.60">
    <property type="entry name" value="Homeodomain-like"/>
    <property type="match status" value="1"/>
</dbReference>
<dbReference type="SUPFAM" id="SSF46689">
    <property type="entry name" value="Homeodomain-like"/>
    <property type="match status" value="1"/>
</dbReference>
<dbReference type="PROSITE" id="PS01124">
    <property type="entry name" value="HTH_ARAC_FAMILY_2"/>
    <property type="match status" value="1"/>
</dbReference>